<keyword evidence="1" id="KW-0732">Signal</keyword>
<dbReference type="EMBL" id="JADEYP010000021">
    <property type="protein sequence ID" value="MCA5005757.1"/>
    <property type="molecule type" value="Genomic_DNA"/>
</dbReference>
<organism evidence="2 3">
    <name type="scientific">Sphingobacterium bovistauri</name>
    <dbReference type="NCBI Taxonomy" id="2781959"/>
    <lineage>
        <taxon>Bacteria</taxon>
        <taxon>Pseudomonadati</taxon>
        <taxon>Bacteroidota</taxon>
        <taxon>Sphingobacteriia</taxon>
        <taxon>Sphingobacteriales</taxon>
        <taxon>Sphingobacteriaceae</taxon>
        <taxon>Sphingobacterium</taxon>
    </lineage>
</organism>
<name>A0ABS7Z890_9SPHI</name>
<reference evidence="2" key="1">
    <citation type="submission" date="2020-10" db="EMBL/GenBank/DDBJ databases">
        <authorList>
            <person name="Lu T."/>
            <person name="Wang Q."/>
            <person name="Han X."/>
        </authorList>
    </citation>
    <scope>NUCLEOTIDE SEQUENCE</scope>
    <source>
        <strain evidence="2">WQ 366</strain>
    </source>
</reference>
<accession>A0ABS7Z890</accession>
<evidence type="ECO:0000313" key="3">
    <source>
        <dbReference type="Proteomes" id="UP001165302"/>
    </source>
</evidence>
<sequence>MNKKSIKLFLFATLGLFFLNGCMKDSDELLNDLPPQAFFTMINAYEGSDFVIHKADNNFIQTMNNPLLFKAINFVYLYPGNRKIQTIDKQNNIIIDSTFTIKDESLYTSIIFRTLGNKAGQHLIVDSLVNNLATNSALRFLNLAEGTHNINVFLSNTAIISNRNFDGTTADLNHFKFVPQQSGFNKIIIKDESNQTLIEKDINLAPGIHYTIALIKSSIDENKYEIIAHQQYRN</sequence>
<feature type="signal peptide" evidence="1">
    <location>
        <begin position="1"/>
        <end position="23"/>
    </location>
</feature>
<feature type="chain" id="PRO_5046387057" evidence="1">
    <location>
        <begin position="24"/>
        <end position="234"/>
    </location>
</feature>
<dbReference type="RefSeq" id="WP_225553806.1">
    <property type="nucleotide sequence ID" value="NZ_JADEYP010000021.1"/>
</dbReference>
<comment type="caution">
    <text evidence="2">The sequence shown here is derived from an EMBL/GenBank/DDBJ whole genome shotgun (WGS) entry which is preliminary data.</text>
</comment>
<proteinExistence type="predicted"/>
<keyword evidence="3" id="KW-1185">Reference proteome</keyword>
<gene>
    <name evidence="2" type="ORF">IPZ78_11405</name>
</gene>
<evidence type="ECO:0000313" key="2">
    <source>
        <dbReference type="EMBL" id="MCA5005757.1"/>
    </source>
</evidence>
<dbReference type="Proteomes" id="UP001165302">
    <property type="component" value="Unassembled WGS sequence"/>
</dbReference>
<evidence type="ECO:0000256" key="1">
    <source>
        <dbReference type="SAM" id="SignalP"/>
    </source>
</evidence>
<protein>
    <submittedName>
        <fullName evidence="2">DUF4397 domain-containing protein</fullName>
    </submittedName>
</protein>